<reference evidence="3 4" key="1">
    <citation type="submission" date="2011-11" db="EMBL/GenBank/DDBJ databases">
        <authorList>
            <person name="Gartemann K."/>
        </authorList>
    </citation>
    <scope>NUCLEOTIDE SEQUENCE [LARGE SCALE GENOMIC DNA]</scope>
    <source>
        <strain evidence="4">NCPPB 2581</strain>
    </source>
</reference>
<feature type="domain" description="Apea-like HEPN" evidence="1">
    <location>
        <begin position="305"/>
        <end position="434"/>
    </location>
</feature>
<organism evidence="3 4">
    <name type="scientific">Clavibacter nebraskensis NCPPB 2581</name>
    <dbReference type="NCBI Taxonomy" id="1097677"/>
    <lineage>
        <taxon>Bacteria</taxon>
        <taxon>Bacillati</taxon>
        <taxon>Actinomycetota</taxon>
        <taxon>Actinomycetes</taxon>
        <taxon>Micrococcales</taxon>
        <taxon>Microbacteriaceae</taxon>
        <taxon>Clavibacter</taxon>
    </lineage>
</organism>
<gene>
    <name evidence="3" type="ORF">CMN_00645</name>
</gene>
<evidence type="ECO:0000259" key="2">
    <source>
        <dbReference type="Pfam" id="PF18862"/>
    </source>
</evidence>
<sequence>MAAMHLESLLMKLIGEWWSPSHPEQRAHGYLRIRRSGRPSLYVDSSTSPATLSRLHSKTLYGRAAGGVALTLWFDDFSPLQEAPRSSTVEWSRKRDVGTALVGANCGDEGTTLFDEMTYSYEGLGSWSRYSKTVDHEEPGPQYGAARFVPYVDDDIEMTIRVDDPETLHRRPDMDVAMIRDGSGDATRVVMVTNPPAPLAFYNHLALDLSNLLSFCFQRQAHLSGRSGRIGGKVVTIHRRVATKSSVVRPHGSSMILTCNRFDPVLLFSAWWEACRHLYPLPQILAGRYSTRRAFLEHHVISATAALESAYERLSDYPQVAMNEELFLERQEWHAAHEDNEDFKKLLSNLVNRVTLKTKLMGVKSYVGADLVANAGVRQRQWVSDVMATRNRLAHSGSHVEGVTDGGQELLSRVDQNTRAVLSLVLCKQLGADAAALDAAASVLSQRGS</sequence>
<accession>A0AAI8ZGQ3</accession>
<evidence type="ECO:0008006" key="5">
    <source>
        <dbReference type="Google" id="ProtNLM"/>
    </source>
</evidence>
<feature type="domain" description="ApeA N-terminal" evidence="2">
    <location>
        <begin position="13"/>
        <end position="223"/>
    </location>
</feature>
<name>A0AAI8ZGQ3_9MICO</name>
<dbReference type="AlphaFoldDB" id="A0AAI8ZGQ3"/>
<evidence type="ECO:0000313" key="3">
    <source>
        <dbReference type="EMBL" id="CCE74604.1"/>
    </source>
</evidence>
<dbReference type="Pfam" id="PF18862">
    <property type="entry name" value="ApeA_NTD1"/>
    <property type="match status" value="1"/>
</dbReference>
<evidence type="ECO:0000313" key="4">
    <source>
        <dbReference type="Proteomes" id="UP000012170"/>
    </source>
</evidence>
<evidence type="ECO:0000259" key="1">
    <source>
        <dbReference type="Pfam" id="PF18739"/>
    </source>
</evidence>
<dbReference type="InterPro" id="IPR041229">
    <property type="entry name" value="HEPN_Apea"/>
</dbReference>
<dbReference type="Pfam" id="PF18739">
    <property type="entry name" value="HEPN_Apea"/>
    <property type="match status" value="1"/>
</dbReference>
<protein>
    <recommendedName>
        <fullName evidence="5">ApeA N-terminal domain-containing protein</fullName>
    </recommendedName>
</protein>
<dbReference type="InterPro" id="IPR041223">
    <property type="entry name" value="ApeA_NTD"/>
</dbReference>
<proteinExistence type="predicted"/>
<dbReference type="EMBL" id="HE614873">
    <property type="protein sequence ID" value="CCE74604.1"/>
    <property type="molecule type" value="Genomic_DNA"/>
</dbReference>
<dbReference type="KEGG" id="cmc:CMN_00645"/>
<dbReference type="Proteomes" id="UP000012170">
    <property type="component" value="Chromosome"/>
</dbReference>
<reference evidence="4" key="2">
    <citation type="submission" date="2013-04" db="EMBL/GenBank/DDBJ databases">
        <title>The genome sequence of the maize-pathogen Clavibacter michiganensis subsp. nebraskensis.</title>
        <authorList>
            <person name="Gartemann K.H."/>
            <person name="Blom J."/>
            <person name="Dreiseikelmann B."/>
            <person name="Fluegel M."/>
            <person name="Jaenicke S."/>
            <person name="Linke B."/>
            <person name="Sczcepanowski R."/>
            <person name="Wittmann J."/>
            <person name="Goesmann A."/>
            <person name="Puehler A."/>
            <person name="Eichenlaub R."/>
            <person name="Rueckert C."/>
        </authorList>
    </citation>
    <scope>NUCLEOTIDE SEQUENCE [LARGE SCALE GENOMIC DNA]</scope>
    <source>
        <strain evidence="4">NCPPB 2581</strain>
    </source>
</reference>